<feature type="transmembrane region" description="Helical" evidence="7">
    <location>
        <begin position="6"/>
        <end position="26"/>
    </location>
</feature>
<dbReference type="InterPro" id="IPR017972">
    <property type="entry name" value="Cyt_P450_CS"/>
</dbReference>
<dbReference type="EMBL" id="JAAALK010000289">
    <property type="protein sequence ID" value="KAG8050897.1"/>
    <property type="molecule type" value="Genomic_DNA"/>
</dbReference>
<dbReference type="AlphaFoldDB" id="A0A8J5UZ56"/>
<keyword evidence="6" id="KW-0503">Monooxygenase</keyword>
<keyword evidence="9" id="KW-1185">Reference proteome</keyword>
<dbReference type="PANTHER" id="PTHR47950:SF44">
    <property type="entry name" value="CYTOCHROME P450, FAMILY 76, SUBFAMILY C, POLYPEPTIDE 5-RELATED"/>
    <property type="match status" value="1"/>
</dbReference>
<dbReference type="GO" id="GO:0016709">
    <property type="term" value="F:oxidoreductase activity, acting on paired donors, with incorporation or reduction of molecular oxygen, NAD(P)H as one donor, and incorporation of one atom of oxygen"/>
    <property type="evidence" value="ECO:0007669"/>
    <property type="project" value="UniProtKB-ARBA"/>
</dbReference>
<keyword evidence="5 6" id="KW-0408">Iron</keyword>
<reference evidence="8" key="1">
    <citation type="journal article" date="2021" name="bioRxiv">
        <title>Whole Genome Assembly and Annotation of Northern Wild Rice, Zizania palustris L., Supports a Whole Genome Duplication in the Zizania Genus.</title>
        <authorList>
            <person name="Haas M."/>
            <person name="Kono T."/>
            <person name="Macchietto M."/>
            <person name="Millas R."/>
            <person name="McGilp L."/>
            <person name="Shao M."/>
            <person name="Duquette J."/>
            <person name="Hirsch C.N."/>
            <person name="Kimball J."/>
        </authorList>
    </citation>
    <scope>NUCLEOTIDE SEQUENCE</scope>
    <source>
        <tissue evidence="8">Fresh leaf tissue</tissue>
    </source>
</reference>
<dbReference type="GO" id="GO:0006952">
    <property type="term" value="P:defense response"/>
    <property type="evidence" value="ECO:0007669"/>
    <property type="project" value="UniProtKB-KW"/>
</dbReference>
<evidence type="ECO:0000256" key="4">
    <source>
        <dbReference type="ARBA" id="ARBA00023002"/>
    </source>
</evidence>
<protein>
    <recommendedName>
        <fullName evidence="10">Cytochrome P450</fullName>
    </recommendedName>
</protein>
<dbReference type="InterPro" id="IPR001128">
    <property type="entry name" value="Cyt_P450"/>
</dbReference>
<sequence>METSELWLLGAALAASLLVVYYQLAVPRRHGAGGRQLPLPPGPTALPLIGNLHNLYGEVFHHKLASLASTHGPVMTLKLGLTTVVVVSSSGAAREAYTKHDRRIAAHKIPDTNRALGFSDRSVVWLSSSDPRWKTLRGIQATHLFSPKGLAAVHATRARKVHEIVSYFRSRAGEEVLFGDAIYSGMLNLVSSSFFSVDMAGVGSVEAHGLRELVEHIIVAIAKPNVSDFFPFLRALDLQGLRRSTAKYLEQAFRILDDIIESRLQSTDADGGNKKHGDFLEALLDLVSAGKMAREHVTVMLFEVFGAGGDSMSTTLEWTMAELLRNPRAMAKVREELKDVLGDKETVEEEDAARLPYLQAVLKESMRLHPVGPILIPHLAEEDGVEIGGYAVPKGTTVMFNVSAIMRDPAAWESPNEFLPERFLNREHPVDFRGKEFEFIPFGSGRRLCPGVPMAERVVPFILASLLHEFEWLLPGGMSAEEVDVSEKFGTMTTLVVPLKVVPIIT</sequence>
<dbReference type="GO" id="GO:0051502">
    <property type="term" value="P:diterpene phytoalexin biosynthetic process"/>
    <property type="evidence" value="ECO:0007669"/>
    <property type="project" value="UniProtKB-ARBA"/>
</dbReference>
<gene>
    <name evidence="8" type="ORF">GUJ93_ZPchr0009g1952</name>
</gene>
<evidence type="ECO:0000256" key="7">
    <source>
        <dbReference type="SAM" id="Phobius"/>
    </source>
</evidence>
<dbReference type="GO" id="GO:0020037">
    <property type="term" value="F:heme binding"/>
    <property type="evidence" value="ECO:0007669"/>
    <property type="project" value="InterPro"/>
</dbReference>
<organism evidence="8 9">
    <name type="scientific">Zizania palustris</name>
    <name type="common">Northern wild rice</name>
    <dbReference type="NCBI Taxonomy" id="103762"/>
    <lineage>
        <taxon>Eukaryota</taxon>
        <taxon>Viridiplantae</taxon>
        <taxon>Streptophyta</taxon>
        <taxon>Embryophyta</taxon>
        <taxon>Tracheophyta</taxon>
        <taxon>Spermatophyta</taxon>
        <taxon>Magnoliopsida</taxon>
        <taxon>Liliopsida</taxon>
        <taxon>Poales</taxon>
        <taxon>Poaceae</taxon>
        <taxon>BOP clade</taxon>
        <taxon>Oryzoideae</taxon>
        <taxon>Oryzeae</taxon>
        <taxon>Zizaniinae</taxon>
        <taxon>Zizania</taxon>
    </lineage>
</organism>
<dbReference type="CDD" id="cd11073">
    <property type="entry name" value="CYP76-like"/>
    <property type="match status" value="1"/>
</dbReference>
<keyword evidence="7" id="KW-0472">Membrane</keyword>
<evidence type="ECO:0000256" key="3">
    <source>
        <dbReference type="ARBA" id="ARBA00022821"/>
    </source>
</evidence>
<dbReference type="Proteomes" id="UP000729402">
    <property type="component" value="Unassembled WGS sequence"/>
</dbReference>
<dbReference type="Pfam" id="PF00067">
    <property type="entry name" value="p450"/>
    <property type="match status" value="1"/>
</dbReference>
<evidence type="ECO:0000256" key="5">
    <source>
        <dbReference type="ARBA" id="ARBA00023004"/>
    </source>
</evidence>
<dbReference type="PANTHER" id="PTHR47950">
    <property type="entry name" value="CYTOCHROME P450, FAMILY 76, SUBFAMILY C, POLYPEPTIDE 5-RELATED"/>
    <property type="match status" value="1"/>
</dbReference>
<accession>A0A8J5UZ56</accession>
<evidence type="ECO:0008006" key="10">
    <source>
        <dbReference type="Google" id="ProtNLM"/>
    </source>
</evidence>
<evidence type="ECO:0000256" key="2">
    <source>
        <dbReference type="ARBA" id="ARBA00022723"/>
    </source>
</evidence>
<evidence type="ECO:0000256" key="1">
    <source>
        <dbReference type="ARBA" id="ARBA00010617"/>
    </source>
</evidence>
<evidence type="ECO:0000256" key="6">
    <source>
        <dbReference type="RuleBase" id="RU000461"/>
    </source>
</evidence>
<dbReference type="GO" id="GO:0005506">
    <property type="term" value="F:iron ion binding"/>
    <property type="evidence" value="ECO:0007669"/>
    <property type="project" value="InterPro"/>
</dbReference>
<dbReference type="PROSITE" id="PS00086">
    <property type="entry name" value="CYTOCHROME_P450"/>
    <property type="match status" value="1"/>
</dbReference>
<proteinExistence type="inferred from homology"/>
<keyword evidence="7" id="KW-0812">Transmembrane</keyword>
<reference evidence="8" key="2">
    <citation type="submission" date="2021-02" db="EMBL/GenBank/DDBJ databases">
        <authorList>
            <person name="Kimball J.A."/>
            <person name="Haas M.W."/>
            <person name="Macchietto M."/>
            <person name="Kono T."/>
            <person name="Duquette J."/>
            <person name="Shao M."/>
        </authorList>
    </citation>
    <scope>NUCLEOTIDE SEQUENCE</scope>
    <source>
        <tissue evidence="8">Fresh leaf tissue</tissue>
    </source>
</reference>
<keyword evidence="4 6" id="KW-0560">Oxidoreductase</keyword>
<keyword evidence="6" id="KW-0349">Heme</keyword>
<evidence type="ECO:0000313" key="8">
    <source>
        <dbReference type="EMBL" id="KAG8050897.1"/>
    </source>
</evidence>
<keyword evidence="3" id="KW-0611">Plant defense</keyword>
<evidence type="ECO:0000313" key="9">
    <source>
        <dbReference type="Proteomes" id="UP000729402"/>
    </source>
</evidence>
<keyword evidence="7" id="KW-1133">Transmembrane helix</keyword>
<comment type="similarity">
    <text evidence="1 6">Belongs to the cytochrome P450 family.</text>
</comment>
<dbReference type="FunFam" id="1.10.630.10:FF:000007">
    <property type="entry name" value="Cytochrome P450 76C4"/>
    <property type="match status" value="1"/>
</dbReference>
<dbReference type="OrthoDB" id="686267at2759"/>
<comment type="caution">
    <text evidence="8">The sequence shown here is derived from an EMBL/GenBank/DDBJ whole genome shotgun (WGS) entry which is preliminary data.</text>
</comment>
<keyword evidence="2 6" id="KW-0479">Metal-binding</keyword>
<name>A0A8J5UZ56_ZIZPA</name>